<reference evidence="11 12" key="1">
    <citation type="submission" date="2018-04" db="EMBL/GenBank/DDBJ databases">
        <title>WGS assembly of Panicum hallii var. hallii HAL2.</title>
        <authorList>
            <person name="Lovell J."/>
            <person name="Jenkins J."/>
            <person name="Lowry D."/>
            <person name="Mamidi S."/>
            <person name="Sreedasyam A."/>
            <person name="Weng X."/>
            <person name="Barry K."/>
            <person name="Bonette J."/>
            <person name="Campitelli B."/>
            <person name="Daum C."/>
            <person name="Gordon S."/>
            <person name="Gould B."/>
            <person name="Lipzen A."/>
            <person name="MacQueen A."/>
            <person name="Palacio-Mejia J."/>
            <person name="Plott C."/>
            <person name="Shakirov E."/>
            <person name="Shu S."/>
            <person name="Yoshinaga Y."/>
            <person name="Zane M."/>
            <person name="Rokhsar D."/>
            <person name="Grimwood J."/>
            <person name="Schmutz J."/>
            <person name="Juenger T."/>
        </authorList>
    </citation>
    <scope>NUCLEOTIDE SEQUENCE [LARGE SCALE GENOMIC DNA]</scope>
    <source>
        <strain evidence="12">cv. HAL2</strain>
    </source>
</reference>
<proteinExistence type="predicted"/>
<evidence type="ECO:0008006" key="13">
    <source>
        <dbReference type="Google" id="ProtNLM"/>
    </source>
</evidence>
<dbReference type="InterPro" id="IPR029044">
    <property type="entry name" value="Nucleotide-diphossugar_trans"/>
</dbReference>
<keyword evidence="7" id="KW-0961">Cell wall biogenesis/degradation</keyword>
<comment type="subcellular location">
    <subcellularLocation>
        <location evidence="1">Endomembrane system</location>
        <topology evidence="1">Multi-pass membrane protein</topology>
    </subcellularLocation>
</comment>
<dbReference type="AlphaFoldDB" id="A0A2T7FAB1"/>
<evidence type="ECO:0000256" key="7">
    <source>
        <dbReference type="ARBA" id="ARBA00023316"/>
    </source>
</evidence>
<dbReference type="GO" id="GO:0016760">
    <property type="term" value="F:cellulose synthase (UDP-forming) activity"/>
    <property type="evidence" value="ECO:0007669"/>
    <property type="project" value="InterPro"/>
</dbReference>
<evidence type="ECO:0000313" key="11">
    <source>
        <dbReference type="EMBL" id="PUZ77013.1"/>
    </source>
</evidence>
<evidence type="ECO:0000256" key="3">
    <source>
        <dbReference type="ARBA" id="ARBA00022679"/>
    </source>
</evidence>
<sequence>MVGAKLQQRVPIRRTAWKLADLVVLSLLLALLAHRATSLLGGAGAARRRWLAVAALVCEAWFTLPWLLNMNCKWNPVRFETYPDRLSERTGELPAVDVFVTTADPELEPPVVTVNTVLSLLALDYPAGKLACYVSDDGCSPLTCYALREAAAFARLWVPFCRKHGVAVRAPFVYFSSGAEPRMADQEFFREWTFIKDEYEKLLGRIENAEKISLVQSDHELADFFGADRMNHPTIIKILWDNSKSKTGEGFPSLIYVSREKSPKFHHHFKAGAMNVPTRVSAVLTNAPIMLNMDCDMFANNPQVILHAMCLLLGFDDEVHSGFVQAPQMSYKALQDDPFGNQAEKLGCGFAGLQGIKYNGTNCFHRRKVIYGMPPNCTTLVKPRRTKGSSRSPSWEELQVKLGNQKELIESARSIISGDLLAVPIVDLSSRVEVAKEVSACRYEASTCWGQEIGWVYGSIVLTGQRIHTAGWKSAAMNTSPPAFLGSAPTGGPGSLTQYKRWATGLFEILMSRNNPILLSICKRLQLRQCCLPGPRRTVGLSETVFEITRKDKSSCNGNGSTDEADKRRFTFDSSPVFIPPAALAILNAVAIAVGAWRVVAGAVEDKRGGPGVGEFVCCCWLVLCFWPFVIGLGGKGSYGIPWNVKLKAGLLVAAFVNFCR</sequence>
<dbReference type="Pfam" id="PF03552">
    <property type="entry name" value="Cellulose_synt"/>
    <property type="match status" value="2"/>
</dbReference>
<dbReference type="Gramene" id="PUZ77013">
    <property type="protein sequence ID" value="PUZ77013"/>
    <property type="gene ID" value="GQ55_1G336800"/>
</dbReference>
<evidence type="ECO:0000256" key="4">
    <source>
        <dbReference type="ARBA" id="ARBA00022692"/>
    </source>
</evidence>
<feature type="binding site" evidence="9">
    <location>
        <position position="270"/>
    </location>
    <ligand>
        <name>Mn(2+)</name>
        <dbReference type="ChEBI" id="CHEBI:29035"/>
    </ligand>
</feature>
<dbReference type="InterPro" id="IPR005150">
    <property type="entry name" value="Cellulose_synth"/>
</dbReference>
<evidence type="ECO:0000256" key="6">
    <source>
        <dbReference type="ARBA" id="ARBA00023136"/>
    </source>
</evidence>
<feature type="transmembrane region" description="Helical" evidence="10">
    <location>
        <begin position="577"/>
        <end position="600"/>
    </location>
</feature>
<keyword evidence="6 10" id="KW-0472">Membrane</keyword>
<feature type="binding site" evidence="9">
    <location>
        <position position="294"/>
    </location>
    <ligand>
        <name>Mn(2+)</name>
        <dbReference type="ChEBI" id="CHEBI:29035"/>
    </ligand>
</feature>
<dbReference type="Proteomes" id="UP000244336">
    <property type="component" value="Chromosome 1"/>
</dbReference>
<keyword evidence="3" id="KW-0808">Transferase</keyword>
<evidence type="ECO:0000256" key="10">
    <source>
        <dbReference type="SAM" id="Phobius"/>
    </source>
</evidence>
<dbReference type="GO" id="GO:0030244">
    <property type="term" value="P:cellulose biosynthetic process"/>
    <property type="evidence" value="ECO:0007669"/>
    <property type="project" value="InterPro"/>
</dbReference>
<dbReference type="OrthoDB" id="72851at2759"/>
<feature type="binding site" evidence="8">
    <location>
        <position position="108"/>
    </location>
    <ligand>
        <name>UDP-alpha-D-glucose</name>
        <dbReference type="ChEBI" id="CHEBI:58885"/>
    </ligand>
</feature>
<dbReference type="EMBL" id="CM009749">
    <property type="protein sequence ID" value="PUZ77013.1"/>
    <property type="molecule type" value="Genomic_DNA"/>
</dbReference>
<keyword evidence="5 10" id="KW-1133">Transmembrane helix</keyword>
<accession>A0A2T7FAB1</accession>
<organism evidence="11 12">
    <name type="scientific">Panicum hallii var. hallii</name>
    <dbReference type="NCBI Taxonomy" id="1504633"/>
    <lineage>
        <taxon>Eukaryota</taxon>
        <taxon>Viridiplantae</taxon>
        <taxon>Streptophyta</taxon>
        <taxon>Embryophyta</taxon>
        <taxon>Tracheophyta</taxon>
        <taxon>Spermatophyta</taxon>
        <taxon>Magnoliopsida</taxon>
        <taxon>Liliopsida</taxon>
        <taxon>Poales</taxon>
        <taxon>Poaceae</taxon>
        <taxon>PACMAD clade</taxon>
        <taxon>Panicoideae</taxon>
        <taxon>Panicodae</taxon>
        <taxon>Paniceae</taxon>
        <taxon>Panicinae</taxon>
        <taxon>Panicum</taxon>
        <taxon>Panicum sect. Panicum</taxon>
    </lineage>
</organism>
<dbReference type="PANTHER" id="PTHR13301">
    <property type="entry name" value="X-BOX TRANSCRIPTION FACTOR-RELATED"/>
    <property type="match status" value="1"/>
</dbReference>
<feature type="transmembrane region" description="Helical" evidence="10">
    <location>
        <begin position="612"/>
        <end position="633"/>
    </location>
</feature>
<dbReference type="GO" id="GO:0016020">
    <property type="term" value="C:membrane"/>
    <property type="evidence" value="ECO:0007669"/>
    <property type="project" value="InterPro"/>
</dbReference>
<keyword evidence="4 10" id="KW-0812">Transmembrane</keyword>
<name>A0A2T7FAB1_9POAL</name>
<keyword evidence="12" id="KW-1185">Reference proteome</keyword>
<evidence type="ECO:0000256" key="8">
    <source>
        <dbReference type="PIRSR" id="PIRSR605150-2"/>
    </source>
</evidence>
<dbReference type="STRING" id="1504633.A0A2T7FAB1"/>
<protein>
    <recommendedName>
        <fullName evidence="13">Cellulose synthase-like protein H1</fullName>
    </recommendedName>
</protein>
<gene>
    <name evidence="11" type="ORF">GQ55_1G336800</name>
</gene>
<dbReference type="GO" id="GO:0071555">
    <property type="term" value="P:cell wall organization"/>
    <property type="evidence" value="ECO:0007669"/>
    <property type="project" value="UniProtKB-KW"/>
</dbReference>
<dbReference type="Gene3D" id="3.90.550.10">
    <property type="entry name" value="Spore Coat Polysaccharide Biosynthesis Protein SpsA, Chain A"/>
    <property type="match status" value="2"/>
</dbReference>
<dbReference type="GO" id="GO:0071669">
    <property type="term" value="P:plant-type cell wall organization or biogenesis"/>
    <property type="evidence" value="ECO:0007669"/>
    <property type="project" value="UniProtKB-ARBA"/>
</dbReference>
<dbReference type="GO" id="GO:0012505">
    <property type="term" value="C:endomembrane system"/>
    <property type="evidence" value="ECO:0007669"/>
    <property type="project" value="UniProtKB-SubCell"/>
</dbReference>
<evidence type="ECO:0000256" key="5">
    <source>
        <dbReference type="ARBA" id="ARBA00022989"/>
    </source>
</evidence>
<evidence type="ECO:0000256" key="1">
    <source>
        <dbReference type="ARBA" id="ARBA00004127"/>
    </source>
</evidence>
<feature type="binding site" evidence="8">
    <location>
        <position position="137"/>
    </location>
    <ligand>
        <name>UDP-alpha-D-glucose</name>
        <dbReference type="ChEBI" id="CHEBI:58885"/>
    </ligand>
</feature>
<keyword evidence="2" id="KW-0328">Glycosyltransferase</keyword>
<evidence type="ECO:0000256" key="9">
    <source>
        <dbReference type="PIRSR" id="PIRSR605150-3"/>
    </source>
</evidence>
<evidence type="ECO:0000256" key="2">
    <source>
        <dbReference type="ARBA" id="ARBA00022676"/>
    </source>
</evidence>
<evidence type="ECO:0000313" key="12">
    <source>
        <dbReference type="Proteomes" id="UP000244336"/>
    </source>
</evidence>